<evidence type="ECO:0000313" key="3">
    <source>
        <dbReference type="Proteomes" id="UP001501627"/>
    </source>
</evidence>
<gene>
    <name evidence="2" type="ORF">GCM10022279_16400</name>
</gene>
<protein>
    <submittedName>
        <fullName evidence="2">Uncharacterized protein</fullName>
    </submittedName>
</protein>
<sequence>MLAGSAGGWSGEDCPEVAVVLAAGVLAGIGSSVGRIHTHQAAASASRAKAKTTNQAGQRLARGW</sequence>
<evidence type="ECO:0000256" key="1">
    <source>
        <dbReference type="SAM" id="MobiDB-lite"/>
    </source>
</evidence>
<comment type="caution">
    <text evidence="2">The sequence shown here is derived from an EMBL/GenBank/DDBJ whole genome shotgun (WGS) entry which is preliminary data.</text>
</comment>
<dbReference type="EMBL" id="BAABBP010000012">
    <property type="protein sequence ID" value="GAA3993662.1"/>
    <property type="molecule type" value="Genomic_DNA"/>
</dbReference>
<feature type="region of interest" description="Disordered" evidence="1">
    <location>
        <begin position="44"/>
        <end position="64"/>
    </location>
</feature>
<dbReference type="Proteomes" id="UP001501627">
    <property type="component" value="Unassembled WGS sequence"/>
</dbReference>
<name>A0ABP7R7G7_9BURK</name>
<organism evidence="2 3">
    <name type="scientific">Comamonas faecalis</name>
    <dbReference type="NCBI Taxonomy" id="1387849"/>
    <lineage>
        <taxon>Bacteria</taxon>
        <taxon>Pseudomonadati</taxon>
        <taxon>Pseudomonadota</taxon>
        <taxon>Betaproteobacteria</taxon>
        <taxon>Burkholderiales</taxon>
        <taxon>Comamonadaceae</taxon>
        <taxon>Comamonas</taxon>
    </lineage>
</organism>
<reference evidence="3" key="1">
    <citation type="journal article" date="2019" name="Int. J. Syst. Evol. Microbiol.">
        <title>The Global Catalogue of Microorganisms (GCM) 10K type strain sequencing project: providing services to taxonomists for standard genome sequencing and annotation.</title>
        <authorList>
            <consortium name="The Broad Institute Genomics Platform"/>
            <consortium name="The Broad Institute Genome Sequencing Center for Infectious Disease"/>
            <person name="Wu L."/>
            <person name="Ma J."/>
        </authorList>
    </citation>
    <scope>NUCLEOTIDE SEQUENCE [LARGE SCALE GENOMIC DNA]</scope>
    <source>
        <strain evidence="3">JCM 17561</strain>
    </source>
</reference>
<accession>A0ABP7R7G7</accession>
<keyword evidence="3" id="KW-1185">Reference proteome</keyword>
<evidence type="ECO:0000313" key="2">
    <source>
        <dbReference type="EMBL" id="GAA3993662.1"/>
    </source>
</evidence>
<proteinExistence type="predicted"/>